<keyword evidence="8 12" id="KW-0472">Membrane</keyword>
<dbReference type="InterPro" id="IPR007960">
    <property type="entry name" value="TAS2R"/>
</dbReference>
<gene>
    <name evidence="14" type="ORF">GDO54_014775</name>
</gene>
<keyword evidence="5 12" id="KW-0812">Transmembrane</keyword>
<evidence type="ECO:0000256" key="12">
    <source>
        <dbReference type="RuleBase" id="RU004424"/>
    </source>
</evidence>
<keyword evidence="9 12" id="KW-0675">Receptor</keyword>
<dbReference type="Pfam" id="PF05296">
    <property type="entry name" value="TAS2R"/>
    <property type="match status" value="1"/>
</dbReference>
<evidence type="ECO:0000256" key="4">
    <source>
        <dbReference type="ARBA" id="ARBA00022606"/>
    </source>
</evidence>
<dbReference type="GO" id="GO:0033038">
    <property type="term" value="F:bitter taste receptor activity"/>
    <property type="evidence" value="ECO:0007669"/>
    <property type="project" value="InterPro"/>
</dbReference>
<evidence type="ECO:0000256" key="5">
    <source>
        <dbReference type="ARBA" id="ARBA00022692"/>
    </source>
</evidence>
<organism evidence="14 15">
    <name type="scientific">Pyxicephalus adspersus</name>
    <name type="common">African bullfrog</name>
    <dbReference type="NCBI Taxonomy" id="30357"/>
    <lineage>
        <taxon>Eukaryota</taxon>
        <taxon>Metazoa</taxon>
        <taxon>Chordata</taxon>
        <taxon>Craniata</taxon>
        <taxon>Vertebrata</taxon>
        <taxon>Euteleostomi</taxon>
        <taxon>Amphibia</taxon>
        <taxon>Batrachia</taxon>
        <taxon>Anura</taxon>
        <taxon>Neobatrachia</taxon>
        <taxon>Ranoidea</taxon>
        <taxon>Pyxicephalidae</taxon>
        <taxon>Pyxicephalinae</taxon>
        <taxon>Pyxicephalus</taxon>
    </lineage>
</organism>
<dbReference type="GO" id="GO:0016020">
    <property type="term" value="C:membrane"/>
    <property type="evidence" value="ECO:0007669"/>
    <property type="project" value="UniProtKB-SubCell"/>
</dbReference>
<feature type="transmembrane region" description="Helical" evidence="13">
    <location>
        <begin position="176"/>
        <end position="207"/>
    </location>
</feature>
<comment type="subcellular location">
    <subcellularLocation>
        <location evidence="1 12">Membrane</location>
        <topology evidence="1 12">Multi-pass membrane protein</topology>
    </subcellularLocation>
</comment>
<evidence type="ECO:0000256" key="3">
    <source>
        <dbReference type="ARBA" id="ARBA00022480"/>
    </source>
</evidence>
<proteinExistence type="inferred from homology"/>
<evidence type="ECO:0000256" key="11">
    <source>
        <dbReference type="RuleBase" id="RU004423"/>
    </source>
</evidence>
<dbReference type="AlphaFoldDB" id="A0AAV2ZQL5"/>
<evidence type="ECO:0000256" key="9">
    <source>
        <dbReference type="ARBA" id="ARBA00023170"/>
    </source>
</evidence>
<dbReference type="PANTHER" id="PTHR11394">
    <property type="entry name" value="TASTE RECEPTOR TYPE 2"/>
    <property type="match status" value="1"/>
</dbReference>
<feature type="transmembrane region" description="Helical" evidence="13">
    <location>
        <begin position="6"/>
        <end position="28"/>
    </location>
</feature>
<evidence type="ECO:0000256" key="10">
    <source>
        <dbReference type="ARBA" id="ARBA00023224"/>
    </source>
</evidence>
<evidence type="ECO:0000256" key="1">
    <source>
        <dbReference type="ARBA" id="ARBA00004141"/>
    </source>
</evidence>
<evidence type="ECO:0000256" key="8">
    <source>
        <dbReference type="ARBA" id="ARBA00023136"/>
    </source>
</evidence>
<sequence length="304" mass="34999">MVQQEINFFSFAVFESLLSFFLNLYIMVFHVKSLRNGIKLTPINLIQLVMGATNISMRGTMLGGSIALAFSLDYAIRLYHITLIIVPFHLNFSYWLIAWLCTYYCTTITNIRHRIITWMKNGLRSYLPHLLLLSAVMSLILSVQSDWFVHIQISNNNSTIRNILPYFRFSITNLNLLIFTFLCTCLPFLIILGSLLVTMSSLFRHIWKVKKYNSSPNLQAHISAVRTMLLLLVLSITINIAEIVKLVAMSIFEDSVQLIIWLIVATFPMMEGAIIIQSSRKLKKMFLQRFCIGRCIGAIEDIRQ</sequence>
<keyword evidence="4 12" id="KW-0716">Sensory transduction</keyword>
<evidence type="ECO:0000313" key="15">
    <source>
        <dbReference type="Proteomes" id="UP001181693"/>
    </source>
</evidence>
<name>A0AAV2ZQL5_PYXAD</name>
<keyword evidence="7 12" id="KW-0297">G-protein coupled receptor</keyword>
<keyword evidence="3 12" id="KW-0919">Taste</keyword>
<comment type="caution">
    <text evidence="14">The sequence shown here is derived from an EMBL/GenBank/DDBJ whole genome shotgun (WGS) entry which is preliminary data.</text>
</comment>
<feature type="transmembrane region" description="Helical" evidence="13">
    <location>
        <begin position="78"/>
        <end position="105"/>
    </location>
</feature>
<comment type="similarity">
    <text evidence="2 11">Belongs to the G-protein coupled receptor T2R family.</text>
</comment>
<keyword evidence="10 12" id="KW-0807">Transducer</keyword>
<protein>
    <recommendedName>
        <fullName evidence="12">Taste receptor type 2</fullName>
    </recommendedName>
</protein>
<reference evidence="14" key="1">
    <citation type="thesis" date="2020" institute="ProQuest LLC" country="789 East Eisenhower Parkway, Ann Arbor, MI, USA">
        <title>Comparative Genomics and Chromosome Evolution.</title>
        <authorList>
            <person name="Mudd A.B."/>
        </authorList>
    </citation>
    <scope>NUCLEOTIDE SEQUENCE</scope>
    <source>
        <strain evidence="14">1538</strain>
        <tissue evidence="14">Blood</tissue>
    </source>
</reference>
<dbReference type="Proteomes" id="UP001181693">
    <property type="component" value="Unassembled WGS sequence"/>
</dbReference>
<feature type="transmembrane region" description="Helical" evidence="13">
    <location>
        <begin position="126"/>
        <end position="144"/>
    </location>
</feature>
<accession>A0AAV2ZQL5</accession>
<dbReference type="PANTHER" id="PTHR11394:SF47">
    <property type="entry name" value="TASTE RECEPTOR TYPE 2 MEMBER 40"/>
    <property type="match status" value="1"/>
</dbReference>
<keyword evidence="6 13" id="KW-1133">Transmembrane helix</keyword>
<dbReference type="EMBL" id="DYDO01000008">
    <property type="protein sequence ID" value="DBA18881.1"/>
    <property type="molecule type" value="Genomic_DNA"/>
</dbReference>
<evidence type="ECO:0000313" key="14">
    <source>
        <dbReference type="EMBL" id="DBA18881.1"/>
    </source>
</evidence>
<evidence type="ECO:0000256" key="7">
    <source>
        <dbReference type="ARBA" id="ARBA00023040"/>
    </source>
</evidence>
<evidence type="ECO:0000256" key="6">
    <source>
        <dbReference type="ARBA" id="ARBA00022989"/>
    </source>
</evidence>
<keyword evidence="15" id="KW-1185">Reference proteome</keyword>
<feature type="transmembrane region" description="Helical" evidence="13">
    <location>
        <begin position="258"/>
        <end position="276"/>
    </location>
</feature>
<dbReference type="GO" id="GO:0004930">
    <property type="term" value="F:G protein-coupled receptor activity"/>
    <property type="evidence" value="ECO:0007669"/>
    <property type="project" value="UniProtKB-KW"/>
</dbReference>
<evidence type="ECO:0000256" key="13">
    <source>
        <dbReference type="SAM" id="Phobius"/>
    </source>
</evidence>
<evidence type="ECO:0000256" key="2">
    <source>
        <dbReference type="ARBA" id="ARBA00007376"/>
    </source>
</evidence>
<feature type="transmembrane region" description="Helical" evidence="13">
    <location>
        <begin position="228"/>
        <end position="252"/>
    </location>
</feature>